<dbReference type="InterPro" id="IPR008936">
    <property type="entry name" value="Rho_GTPase_activation_prot"/>
</dbReference>
<dbReference type="PROSITE" id="PS50238">
    <property type="entry name" value="RHOGAP"/>
    <property type="match status" value="1"/>
</dbReference>
<proteinExistence type="predicted"/>
<dbReference type="AlphaFoldDB" id="A0A427Y6C9"/>
<dbReference type="STRING" id="105984.A0A427Y6C9"/>
<gene>
    <name evidence="4" type="ORF">EHS24_004924</name>
</gene>
<dbReference type="PANTHER" id="PTHR23176">
    <property type="entry name" value="RHO/RAC/CDC GTPASE-ACTIVATING PROTEIN"/>
    <property type="match status" value="1"/>
</dbReference>
<dbReference type="Pfam" id="PF00620">
    <property type="entry name" value="RhoGAP"/>
    <property type="match status" value="1"/>
</dbReference>
<feature type="compositionally biased region" description="Low complexity" evidence="2">
    <location>
        <begin position="34"/>
        <end position="45"/>
    </location>
</feature>
<dbReference type="InterPro" id="IPR050729">
    <property type="entry name" value="Rho-GAP"/>
</dbReference>
<comment type="caution">
    <text evidence="4">The sequence shown here is derived from an EMBL/GenBank/DDBJ whole genome shotgun (WGS) entry which is preliminary data.</text>
</comment>
<dbReference type="GO" id="GO:0005737">
    <property type="term" value="C:cytoplasm"/>
    <property type="evidence" value="ECO:0007669"/>
    <property type="project" value="TreeGrafter"/>
</dbReference>
<dbReference type="SMART" id="SM00324">
    <property type="entry name" value="RhoGAP"/>
    <property type="match status" value="1"/>
</dbReference>
<dbReference type="Gene3D" id="1.20.1270.60">
    <property type="entry name" value="Arfaptin homology (AH) domain/BAR domain"/>
    <property type="match status" value="1"/>
</dbReference>
<feature type="domain" description="Rho-GAP" evidence="3">
    <location>
        <begin position="529"/>
        <end position="721"/>
    </location>
</feature>
<organism evidence="4 5">
    <name type="scientific">Apiotrichum porosum</name>
    <dbReference type="NCBI Taxonomy" id="105984"/>
    <lineage>
        <taxon>Eukaryota</taxon>
        <taxon>Fungi</taxon>
        <taxon>Dikarya</taxon>
        <taxon>Basidiomycota</taxon>
        <taxon>Agaricomycotina</taxon>
        <taxon>Tremellomycetes</taxon>
        <taxon>Trichosporonales</taxon>
        <taxon>Trichosporonaceae</taxon>
        <taxon>Apiotrichum</taxon>
    </lineage>
</organism>
<dbReference type="EMBL" id="RSCE01000002">
    <property type="protein sequence ID" value="RSH86653.1"/>
    <property type="molecule type" value="Genomic_DNA"/>
</dbReference>
<dbReference type="GeneID" id="39589467"/>
<dbReference type="InterPro" id="IPR000198">
    <property type="entry name" value="RhoGAP_dom"/>
</dbReference>
<dbReference type="GO" id="GO:0005096">
    <property type="term" value="F:GTPase activator activity"/>
    <property type="evidence" value="ECO:0007669"/>
    <property type="project" value="UniProtKB-KW"/>
</dbReference>
<dbReference type="SUPFAM" id="SSF103657">
    <property type="entry name" value="BAR/IMD domain-like"/>
    <property type="match status" value="1"/>
</dbReference>
<evidence type="ECO:0000256" key="2">
    <source>
        <dbReference type="SAM" id="MobiDB-lite"/>
    </source>
</evidence>
<dbReference type="PANTHER" id="PTHR23176:SF134">
    <property type="entry name" value="RHO-TYPE GTPASE-ACTIVATING PROTEIN"/>
    <property type="match status" value="1"/>
</dbReference>
<evidence type="ECO:0000313" key="5">
    <source>
        <dbReference type="Proteomes" id="UP000279236"/>
    </source>
</evidence>
<dbReference type="SMART" id="SM00055">
    <property type="entry name" value="FCH"/>
    <property type="match status" value="1"/>
</dbReference>
<feature type="region of interest" description="Disordered" evidence="2">
    <location>
        <begin position="481"/>
        <end position="512"/>
    </location>
</feature>
<evidence type="ECO:0000256" key="1">
    <source>
        <dbReference type="ARBA" id="ARBA00022468"/>
    </source>
</evidence>
<name>A0A427Y6C9_9TREE</name>
<dbReference type="Proteomes" id="UP000279236">
    <property type="component" value="Unassembled WGS sequence"/>
</dbReference>
<feature type="region of interest" description="Disordered" evidence="2">
    <location>
        <begin position="1"/>
        <end position="141"/>
    </location>
</feature>
<dbReference type="InterPro" id="IPR001060">
    <property type="entry name" value="FCH_dom"/>
</dbReference>
<dbReference type="RefSeq" id="XP_028479438.1">
    <property type="nucleotide sequence ID" value="XM_028620466.1"/>
</dbReference>
<dbReference type="FunFam" id="1.10.555.10:FF:000077">
    <property type="entry name" value="GTPase activating protein"/>
    <property type="match status" value="1"/>
</dbReference>
<feature type="compositionally biased region" description="Polar residues" evidence="2">
    <location>
        <begin position="46"/>
        <end position="56"/>
    </location>
</feature>
<keyword evidence="1" id="KW-0343">GTPase activation</keyword>
<keyword evidence="5" id="KW-1185">Reference proteome</keyword>
<protein>
    <recommendedName>
        <fullName evidence="3">Rho-GAP domain-containing protein</fullName>
    </recommendedName>
</protein>
<evidence type="ECO:0000313" key="4">
    <source>
        <dbReference type="EMBL" id="RSH86653.1"/>
    </source>
</evidence>
<dbReference type="Pfam" id="PF00611">
    <property type="entry name" value="FCH"/>
    <property type="match status" value="1"/>
</dbReference>
<dbReference type="GO" id="GO:0007165">
    <property type="term" value="P:signal transduction"/>
    <property type="evidence" value="ECO:0007669"/>
    <property type="project" value="InterPro"/>
</dbReference>
<dbReference type="SUPFAM" id="SSF48350">
    <property type="entry name" value="GTPase activation domain, GAP"/>
    <property type="match status" value="1"/>
</dbReference>
<dbReference type="Gene3D" id="1.10.555.10">
    <property type="entry name" value="Rho GTPase activation protein"/>
    <property type="match status" value="1"/>
</dbReference>
<dbReference type="InterPro" id="IPR027267">
    <property type="entry name" value="AH/BAR_dom_sf"/>
</dbReference>
<feature type="compositionally biased region" description="Low complexity" evidence="2">
    <location>
        <begin position="92"/>
        <end position="110"/>
    </location>
</feature>
<evidence type="ECO:0000259" key="3">
    <source>
        <dbReference type="PROSITE" id="PS50238"/>
    </source>
</evidence>
<dbReference type="OrthoDB" id="79452at2759"/>
<accession>A0A427Y6C9</accession>
<reference evidence="4 5" key="1">
    <citation type="submission" date="2018-11" db="EMBL/GenBank/DDBJ databases">
        <title>Genome sequence of Apiotrichum porosum DSM 27194.</title>
        <authorList>
            <person name="Aliyu H."/>
            <person name="Gorte O."/>
            <person name="Ochsenreither K."/>
        </authorList>
    </citation>
    <scope>NUCLEOTIDE SEQUENCE [LARGE SCALE GENOMIC DNA]</scope>
    <source>
        <strain evidence="4 5">DSM 27194</strain>
    </source>
</reference>
<sequence length="739" mass="81072">MEAYDDRYVVDIPRGQDSMDNGFPYNSRPRAHYGSGASASASSSAQPVSHRSNPPDSSGVWPNGPRTGMADSNRRDPLLTRTGNMNAPPPNHASSSSSAAASTNTTVTANEQVSGQPQAAPHARRMSSSSAMRSDSKDEGAGVPVAFDEGILRGLCDMDCALPLLADRIKQSVQSCKQVAQFFRDRSAIEERYGRSLSEMTRTSNDLYSRSDGKAGSFVAAYQSSLRVQDQVAQNRLRFASRLGEMSEELNSLAREGEKQRKIHKENGARYQGILQESEGVMDKAKARFDATAEELERILVAKEGENYRDAAIRTEPTSAPRQRGLGKALNKGLFKGKNPAQMAKHEDDVRSRMASASEAFRKAVLDSQALRQEYFNFQLPKIVRLLKDSADELDLGMQYHLTRYAFMYESTIVGEGSILIPSNPDDGPGLKHIFEAIDNRSDFKSYMQNYAVARNTPKGPRREGLYDEGFIPALPPHVQAQQNATMTAPTPPPPAPVTNGNGVPQQAAPQPEFASSLVPAATGATFGVDLGDQIQRDGTEVPKVVVKCAEAIEAYGLESMGIYRLSGTTSRVQALKNALDHDIEGTDVMDEQWSADINVVSGALKLWFRELPEPLLTFGLYHGFVDAARYENDRLRHIRLHEQVNELPDPNYATLKYFMGHLDRIRRKEGVNQMSTSNLSIVFGPTLLGAPPEEGGLNLEHMNYQCKAIETILEKYQEIFVEEDEGGDTASAQAQGAA</sequence>